<proteinExistence type="predicted"/>
<accession>A0A2T1EFR7</accession>
<sequence>MLIGDEPQKKLSVGGRILSWHDRLVMQAYGFSDSDAILEKLLTLNLELSEKEKQDESVISPWAPQER</sequence>
<protein>
    <submittedName>
        <fullName evidence="1">Uncharacterized protein</fullName>
    </submittedName>
</protein>
<organism evidence="1 2">
    <name type="scientific">Stenomitos frigidus ULC18</name>
    <dbReference type="NCBI Taxonomy" id="2107698"/>
    <lineage>
        <taxon>Bacteria</taxon>
        <taxon>Bacillati</taxon>
        <taxon>Cyanobacteriota</taxon>
        <taxon>Cyanophyceae</taxon>
        <taxon>Leptolyngbyales</taxon>
        <taxon>Leptolyngbyaceae</taxon>
        <taxon>Stenomitos</taxon>
    </lineage>
</organism>
<reference evidence="2" key="1">
    <citation type="submission" date="2018-02" db="EMBL/GenBank/DDBJ databases">
        <authorList>
            <person name="Moore K."/>
            <person name="Momper L."/>
        </authorList>
    </citation>
    <scope>NUCLEOTIDE SEQUENCE [LARGE SCALE GENOMIC DNA]</scope>
    <source>
        <strain evidence="2">ULC18</strain>
    </source>
</reference>
<comment type="caution">
    <text evidence="1">The sequence shown here is derived from an EMBL/GenBank/DDBJ whole genome shotgun (WGS) entry which is preliminary data.</text>
</comment>
<evidence type="ECO:0000313" key="1">
    <source>
        <dbReference type="EMBL" id="PSB31597.1"/>
    </source>
</evidence>
<keyword evidence="2" id="KW-1185">Reference proteome</keyword>
<dbReference type="RefSeq" id="WP_106255629.1">
    <property type="nucleotide sequence ID" value="NZ_CAWNSW010000029.1"/>
</dbReference>
<gene>
    <name evidence="1" type="ORF">C7B82_07170</name>
</gene>
<name>A0A2T1EFR7_9CYAN</name>
<reference evidence="1 2" key="2">
    <citation type="submission" date="2018-03" db="EMBL/GenBank/DDBJ databases">
        <title>The ancient ancestry and fast evolution of plastids.</title>
        <authorList>
            <person name="Moore K.R."/>
            <person name="Magnabosco C."/>
            <person name="Momper L."/>
            <person name="Gold D.A."/>
            <person name="Bosak T."/>
            <person name="Fournier G.P."/>
        </authorList>
    </citation>
    <scope>NUCLEOTIDE SEQUENCE [LARGE SCALE GENOMIC DNA]</scope>
    <source>
        <strain evidence="1 2">ULC18</strain>
    </source>
</reference>
<dbReference type="Proteomes" id="UP000239576">
    <property type="component" value="Unassembled WGS sequence"/>
</dbReference>
<dbReference type="AlphaFoldDB" id="A0A2T1EFR7"/>
<dbReference type="EMBL" id="PVWK01000034">
    <property type="protein sequence ID" value="PSB31597.1"/>
    <property type="molecule type" value="Genomic_DNA"/>
</dbReference>
<evidence type="ECO:0000313" key="2">
    <source>
        <dbReference type="Proteomes" id="UP000239576"/>
    </source>
</evidence>